<evidence type="ECO:0000256" key="5">
    <source>
        <dbReference type="ARBA" id="ARBA00022801"/>
    </source>
</evidence>
<evidence type="ECO:0000256" key="4">
    <source>
        <dbReference type="ARBA" id="ARBA00022771"/>
    </source>
</evidence>
<dbReference type="SMART" id="SM00064">
    <property type="entry name" value="FYVE"/>
    <property type="match status" value="1"/>
</dbReference>
<feature type="region of interest" description="Disordered" evidence="11">
    <location>
        <begin position="153"/>
        <end position="192"/>
    </location>
</feature>
<feature type="domain" description="FYVE-type" evidence="12">
    <location>
        <begin position="873"/>
        <end position="933"/>
    </location>
</feature>
<feature type="active site" evidence="8">
    <location>
        <position position="656"/>
    </location>
</feature>
<dbReference type="InterPro" id="IPR017455">
    <property type="entry name" value="Znf_FYVE-rel"/>
</dbReference>
<evidence type="ECO:0000256" key="10">
    <source>
        <dbReference type="PROSITE-ProRule" id="PRU00239"/>
    </source>
</evidence>
<feature type="domain" description="Calpain catalytic" evidence="13">
    <location>
        <begin position="456"/>
        <end position="740"/>
    </location>
</feature>
<dbReference type="Pfam" id="PF00648">
    <property type="entry name" value="Peptidase_C2"/>
    <property type="match status" value="1"/>
</dbReference>
<dbReference type="SUPFAM" id="SSF57903">
    <property type="entry name" value="FYVE/PHD zinc finger"/>
    <property type="match status" value="1"/>
</dbReference>
<keyword evidence="2 14" id="KW-0645">Protease</keyword>
<dbReference type="Gene3D" id="3.90.70.10">
    <property type="entry name" value="Cysteine proteinases"/>
    <property type="match status" value="1"/>
</dbReference>
<dbReference type="EMBL" id="LSRX01000196">
    <property type="protein sequence ID" value="OLQ05013.1"/>
    <property type="molecule type" value="Genomic_DNA"/>
</dbReference>
<evidence type="ECO:0000256" key="1">
    <source>
        <dbReference type="ARBA" id="ARBA00007623"/>
    </source>
</evidence>
<dbReference type="PANTHER" id="PTHR10183:SF379">
    <property type="entry name" value="CALPAIN-5"/>
    <property type="match status" value="1"/>
</dbReference>
<dbReference type="Proteomes" id="UP000186817">
    <property type="component" value="Unassembled WGS sequence"/>
</dbReference>
<proteinExistence type="inferred from homology"/>
<evidence type="ECO:0000256" key="9">
    <source>
        <dbReference type="PROSITE-ProRule" id="PRU00091"/>
    </source>
</evidence>
<dbReference type="InterPro" id="IPR011011">
    <property type="entry name" value="Znf_FYVE_PHD"/>
</dbReference>
<gene>
    <name evidence="14" type="primary">DEK1</name>
    <name evidence="14" type="ORF">AK812_SmicGene11849</name>
</gene>
<evidence type="ECO:0000259" key="13">
    <source>
        <dbReference type="PROSITE" id="PS50203"/>
    </source>
</evidence>
<keyword evidence="4 9" id="KW-0863">Zinc-finger</keyword>
<evidence type="ECO:0000259" key="12">
    <source>
        <dbReference type="PROSITE" id="PS50178"/>
    </source>
</evidence>
<protein>
    <submittedName>
        <fullName evidence="14">Calpain-type cysteine protease DEK1</fullName>
    </submittedName>
</protein>
<keyword evidence="5" id="KW-0378">Hydrolase</keyword>
<evidence type="ECO:0000313" key="15">
    <source>
        <dbReference type="Proteomes" id="UP000186817"/>
    </source>
</evidence>
<feature type="compositionally biased region" description="Polar residues" evidence="11">
    <location>
        <begin position="69"/>
        <end position="83"/>
    </location>
</feature>
<keyword evidence="3" id="KW-0479">Metal-binding</keyword>
<comment type="similarity">
    <text evidence="1">Belongs to the peptidase C2 family.</text>
</comment>
<dbReference type="SMART" id="SM00230">
    <property type="entry name" value="CysPc"/>
    <property type="match status" value="1"/>
</dbReference>
<dbReference type="GO" id="GO:0006508">
    <property type="term" value="P:proteolysis"/>
    <property type="evidence" value="ECO:0007669"/>
    <property type="project" value="UniProtKB-KW"/>
</dbReference>
<dbReference type="InterPro" id="IPR000306">
    <property type="entry name" value="Znf_FYVE"/>
</dbReference>
<reference evidence="14 15" key="1">
    <citation type="submission" date="2016-02" db="EMBL/GenBank/DDBJ databases">
        <title>Genome analysis of coral dinoflagellate symbionts highlights evolutionary adaptations to a symbiotic lifestyle.</title>
        <authorList>
            <person name="Aranda M."/>
            <person name="Li Y."/>
            <person name="Liew Y.J."/>
            <person name="Baumgarten S."/>
            <person name="Simakov O."/>
            <person name="Wilson M."/>
            <person name="Piel J."/>
            <person name="Ashoor H."/>
            <person name="Bougouffa S."/>
            <person name="Bajic V.B."/>
            <person name="Ryu T."/>
            <person name="Ravasi T."/>
            <person name="Bayer T."/>
            <person name="Micklem G."/>
            <person name="Kim H."/>
            <person name="Bhak J."/>
            <person name="Lajeunesse T.C."/>
            <person name="Voolstra C.R."/>
        </authorList>
    </citation>
    <scope>NUCLEOTIDE SEQUENCE [LARGE SCALE GENOMIC DNA]</scope>
    <source>
        <strain evidence="14 15">CCMP2467</strain>
    </source>
</reference>
<evidence type="ECO:0000256" key="7">
    <source>
        <dbReference type="ARBA" id="ARBA00022833"/>
    </source>
</evidence>
<feature type="region of interest" description="Disordered" evidence="11">
    <location>
        <begin position="63"/>
        <end position="85"/>
    </location>
</feature>
<accession>A0A1Q9EC70</accession>
<dbReference type="GO" id="GO:0008270">
    <property type="term" value="F:zinc ion binding"/>
    <property type="evidence" value="ECO:0007669"/>
    <property type="project" value="UniProtKB-KW"/>
</dbReference>
<evidence type="ECO:0000256" key="2">
    <source>
        <dbReference type="ARBA" id="ARBA00022670"/>
    </source>
</evidence>
<evidence type="ECO:0000256" key="8">
    <source>
        <dbReference type="PIRSR" id="PIRSR622684-1"/>
    </source>
</evidence>
<dbReference type="SUPFAM" id="SSF54001">
    <property type="entry name" value="Cysteine proteinases"/>
    <property type="match status" value="1"/>
</dbReference>
<comment type="caution">
    <text evidence="14">The sequence shown here is derived from an EMBL/GenBank/DDBJ whole genome shotgun (WGS) entry which is preliminary data.</text>
</comment>
<evidence type="ECO:0000256" key="11">
    <source>
        <dbReference type="SAM" id="MobiDB-lite"/>
    </source>
</evidence>
<dbReference type="PANTHER" id="PTHR10183">
    <property type="entry name" value="CALPAIN"/>
    <property type="match status" value="1"/>
</dbReference>
<dbReference type="PROSITE" id="PS50203">
    <property type="entry name" value="CALPAIN_CAT"/>
    <property type="match status" value="1"/>
</dbReference>
<keyword evidence="7" id="KW-0862">Zinc</keyword>
<evidence type="ECO:0000313" key="14">
    <source>
        <dbReference type="EMBL" id="OLQ05013.1"/>
    </source>
</evidence>
<sequence>MAAFTSQLRVCTKNTFVHCCMGGAGEDLADGLMTRSLSCPAIITDVEMTVPCRAPCPMKSSFEQDDRYSSVSTANQDGSNSSPCESDVECLSESLSLCSRTNSPLNGSRTNSPRNLGVIGVAVPMVLAPTVVPVIPQRIQVVEIPMPMLQQADHFDHSGPAGQGPMSSADSHAAPAVPPANEAARASKTSAQQKRINRELVAAGKRSSLQVLKVVARNLGQMNGVNLATSFHRISRAGEELLRVSSPGVFSSLLEMAEHFAEWELANRDASLPANCCTIIAWSCAQLRVFRPSLFAKLAAVATPQLHSCQPYEVTNLLWAFAEFYKFDQDTASDAAPELRALLDAVADVFSRRSHGDFKVQVLTSALMSVSSLPWDQSFSKTWLLNSTFQELSSRWEEMELEGQAQVAVALERLRVKCSPLFNSLISNAGQKFPAVKISLEAHALSRRLVYSQSEKGAQGDVWLLAAIAILGEHRGALQQLFDSTEFNPRGRYVVKLFDGIEGRWRRIVVDDRIPCQRAAYENSKLFRPIGLQTQELLTVLKHCICSQELFPLLIEKAFAKFCGSYGRLRGCSTAWALRALTGQTTRIFVRGNDSWDSREMEDELDSTGKRSFCLLEADSNVADDVFFDVLRRHCLLHSLVCAAGASPETGLKSKHAYSILQLERVPAVTKSAPDRRFVKIRDAWESNWQGAWSRRSARWAAEPEVRQHLDFHAGDASTFWMSWDEFLQTWRTVAVVERPMQIRALHFEVIGDSFCDPAAACLLGCASFWAGEGCQRLYSPDARGVHGETYSLQATPSLTLIGKDVDKVRSRMERLKQVSRDQDEVAMHFWFNQAVRREQFLASYEDAPQLQRPDKVSRLAEHMEPSVGAEAVAPKEHCNACGVVLGKRHLNPKHQCRLCGATVCATCSPNSLKLEEGSAAQRVCNPCVEIVPQQPDLLRRLDALARYLETHVGRPSEGDFLEASASVDAALGRCEGLQRALGEERMRLMAKLEEAVFFLSVSVTGFATEAPGPSRPQSPSDYLGAASQSTFVSAQSREAPERNKCCVDRSQCTLQ</sequence>
<dbReference type="GO" id="GO:0004198">
    <property type="term" value="F:calcium-dependent cysteine-type endopeptidase activity"/>
    <property type="evidence" value="ECO:0007669"/>
    <property type="project" value="InterPro"/>
</dbReference>
<dbReference type="OrthoDB" id="424753at2759"/>
<evidence type="ECO:0000256" key="3">
    <source>
        <dbReference type="ARBA" id="ARBA00022723"/>
    </source>
</evidence>
<comment type="caution">
    <text evidence="10">Lacks conserved residue(s) required for the propagation of feature annotation.</text>
</comment>
<feature type="compositionally biased region" description="Low complexity" evidence="11">
    <location>
        <begin position="173"/>
        <end position="186"/>
    </location>
</feature>
<evidence type="ECO:0000256" key="6">
    <source>
        <dbReference type="ARBA" id="ARBA00022807"/>
    </source>
</evidence>
<name>A0A1Q9EC70_SYMMI</name>
<dbReference type="PROSITE" id="PS50178">
    <property type="entry name" value="ZF_FYVE"/>
    <property type="match status" value="1"/>
</dbReference>
<dbReference type="InterPro" id="IPR001300">
    <property type="entry name" value="Peptidase_C2_calpain_cat"/>
</dbReference>
<dbReference type="InterPro" id="IPR038765">
    <property type="entry name" value="Papain-like_cys_pep_sf"/>
</dbReference>
<dbReference type="InterPro" id="IPR022684">
    <property type="entry name" value="Calpain_cysteine_protease"/>
</dbReference>
<dbReference type="Gene3D" id="3.30.40.10">
    <property type="entry name" value="Zinc/RING finger domain, C3HC4 (zinc finger)"/>
    <property type="match status" value="1"/>
</dbReference>
<keyword evidence="6" id="KW-0788">Thiol protease</keyword>
<dbReference type="Pfam" id="PF01363">
    <property type="entry name" value="FYVE"/>
    <property type="match status" value="1"/>
</dbReference>
<dbReference type="InterPro" id="IPR013083">
    <property type="entry name" value="Znf_RING/FYVE/PHD"/>
</dbReference>
<dbReference type="AlphaFoldDB" id="A0A1Q9EC70"/>
<keyword evidence="15" id="KW-1185">Reference proteome</keyword>
<organism evidence="14 15">
    <name type="scientific">Symbiodinium microadriaticum</name>
    <name type="common">Dinoflagellate</name>
    <name type="synonym">Zooxanthella microadriatica</name>
    <dbReference type="NCBI Taxonomy" id="2951"/>
    <lineage>
        <taxon>Eukaryota</taxon>
        <taxon>Sar</taxon>
        <taxon>Alveolata</taxon>
        <taxon>Dinophyceae</taxon>
        <taxon>Suessiales</taxon>
        <taxon>Symbiodiniaceae</taxon>
        <taxon>Symbiodinium</taxon>
    </lineage>
</organism>
<dbReference type="CDD" id="cd00065">
    <property type="entry name" value="FYVE_like_SF"/>
    <property type="match status" value="1"/>
</dbReference>